<reference evidence="2" key="2">
    <citation type="submission" date="2008-05" db="EMBL/GenBank/DDBJ databases">
        <title>Genome sequence of Clostridium botulinum Ba4 strain 657.</title>
        <authorList>
            <person name="Shrivastava S."/>
            <person name="Brown J.L."/>
            <person name="Bruce D."/>
            <person name="Detter C."/>
            <person name="Munk C."/>
            <person name="Smith L.A."/>
            <person name="Smith T.J."/>
            <person name="Sutton G."/>
            <person name="Brettin T.S."/>
        </authorList>
    </citation>
    <scope>NUCLEOTIDE SEQUENCE [LARGE SCALE GENOMIC DNA]</scope>
    <source>
        <strain evidence="2">657 / Type Ba4</strain>
    </source>
</reference>
<evidence type="ECO:0000313" key="2">
    <source>
        <dbReference type="Proteomes" id="UP000002333"/>
    </source>
</evidence>
<protein>
    <submittedName>
        <fullName evidence="1">Uncharacterized protein</fullName>
    </submittedName>
</protein>
<reference evidence="1 2" key="1">
    <citation type="journal article" date="2007" name="PLoS ONE">
        <title>Analysis of the neurotoxin complex genes in Clostridium botulinum A1-A4 and B1 strains: BoNT/A3, /Ba4 and /B1 clusters are located within plasmids.</title>
        <authorList>
            <person name="Smith T.J."/>
            <person name="Hill K.K."/>
            <person name="Foley B.T."/>
            <person name="Detter J.C."/>
            <person name="Munk A.C."/>
            <person name="Bruce D.C."/>
            <person name="Doggett N.A."/>
            <person name="Smith L.A."/>
            <person name="Marks J.D."/>
            <person name="Xie G."/>
            <person name="Brettin T.S."/>
        </authorList>
    </citation>
    <scope>NUCLEOTIDE SEQUENCE [LARGE SCALE GENOMIC DNA]</scope>
    <source>
        <strain evidence="2">657 / Type Ba4</strain>
    </source>
</reference>
<dbReference type="EMBL" id="CP001083">
    <property type="protein sequence ID" value="ACQ51465.1"/>
    <property type="molecule type" value="Genomic_DNA"/>
</dbReference>
<dbReference type="Proteomes" id="UP000002333">
    <property type="component" value="Chromosome"/>
</dbReference>
<proteinExistence type="predicted"/>
<dbReference type="KEGG" id="cbi:CLJ_B2253"/>
<gene>
    <name evidence="1" type="ordered locus">CLJ_B2253</name>
</gene>
<dbReference type="AlphaFoldDB" id="A0A3F2ZQ08"/>
<organism evidence="1 2">
    <name type="scientific">Clostridium botulinum (strain 657 / Type Ba4)</name>
    <dbReference type="NCBI Taxonomy" id="515621"/>
    <lineage>
        <taxon>Bacteria</taxon>
        <taxon>Bacillati</taxon>
        <taxon>Bacillota</taxon>
        <taxon>Clostridia</taxon>
        <taxon>Eubacteriales</taxon>
        <taxon>Clostridiaceae</taxon>
        <taxon>Clostridium</taxon>
    </lineage>
</organism>
<sequence length="38" mass="4486">MDEYSPSFSKSKKLLLKRNTLVIDSVMIYLNQNNIREP</sequence>
<name>A0A3F2ZQ08_CLOB6</name>
<evidence type="ECO:0000313" key="1">
    <source>
        <dbReference type="EMBL" id="ACQ51465.1"/>
    </source>
</evidence>
<accession>A0A3F2ZQ08</accession>